<dbReference type="Proteomes" id="UP000000933">
    <property type="component" value="Chromosome"/>
</dbReference>
<proteinExistence type="predicted"/>
<accession>D5H7Y9</accession>
<reference evidence="2 3" key="1">
    <citation type="journal article" date="2010" name="ISME J.">
        <title>Fine-scale evolution: genomic, phenotypic and ecological differentiation in two coexisting Salinibacter ruber strains.</title>
        <authorList>
            <person name="Pena A."/>
            <person name="Teeling H."/>
            <person name="Huerta-Cepas J."/>
            <person name="Santos F."/>
            <person name="Yarza P."/>
            <person name="Brito-Echeverria J."/>
            <person name="Lucio M."/>
            <person name="Schmitt-Kopplin P."/>
            <person name="Meseguer I."/>
            <person name="Schenowitz C."/>
            <person name="Dossat C."/>
            <person name="Barbe V."/>
            <person name="Dopazo J."/>
            <person name="Rossello-Mora R."/>
            <person name="Schuler M."/>
            <person name="Glockner F.O."/>
            <person name="Amann R."/>
            <person name="Gabaldon T."/>
            <person name="Anton J."/>
        </authorList>
    </citation>
    <scope>NUCLEOTIDE SEQUENCE [LARGE SCALE GENOMIC DNA]</scope>
    <source>
        <strain evidence="2 3">M8</strain>
    </source>
</reference>
<feature type="region of interest" description="Disordered" evidence="1">
    <location>
        <begin position="96"/>
        <end position="118"/>
    </location>
</feature>
<dbReference type="AlphaFoldDB" id="D5H7Y9"/>
<evidence type="ECO:0000313" key="2">
    <source>
        <dbReference type="EMBL" id="CBH24144.1"/>
    </source>
</evidence>
<feature type="region of interest" description="Disordered" evidence="1">
    <location>
        <begin position="26"/>
        <end position="47"/>
    </location>
</feature>
<evidence type="ECO:0000256" key="1">
    <source>
        <dbReference type="SAM" id="MobiDB-lite"/>
    </source>
</evidence>
<dbReference type="HOGENOM" id="CLU_2071478_0_0_10"/>
<evidence type="ECO:0000313" key="3">
    <source>
        <dbReference type="Proteomes" id="UP000000933"/>
    </source>
</evidence>
<dbReference type="KEGG" id="srm:SRM_01223"/>
<dbReference type="PATRIC" id="fig|761659.10.peg.1350"/>
<protein>
    <submittedName>
        <fullName evidence="2">Uncharacterized protein</fullName>
    </submittedName>
</protein>
<dbReference type="EMBL" id="FP565814">
    <property type="protein sequence ID" value="CBH24144.1"/>
    <property type="molecule type" value="Genomic_DNA"/>
</dbReference>
<gene>
    <name evidence="2" type="ordered locus">SRM_01223</name>
</gene>
<sequence length="118" mass="13261">MSQRISHYENVSPRDGNQRSLVDFHVGEPRTGASPEVSFSHTHPKTNPHAVMAEVDDTKTWPELAIGLYDKLTGRGAQITYEFEDFDLQVPSKVGGDARHAHWNMDGTLKIRTKDNES</sequence>
<organism evidence="2 3">
    <name type="scientific">Salinibacter ruber (strain M8)</name>
    <dbReference type="NCBI Taxonomy" id="761659"/>
    <lineage>
        <taxon>Bacteria</taxon>
        <taxon>Pseudomonadati</taxon>
        <taxon>Rhodothermota</taxon>
        <taxon>Rhodothermia</taxon>
        <taxon>Rhodothermales</taxon>
        <taxon>Salinibacteraceae</taxon>
        <taxon>Salinibacter</taxon>
    </lineage>
</organism>
<name>D5H7Y9_SALRM</name>
<reference evidence="3" key="2">
    <citation type="submission" date="2010-04" db="EMBL/GenBank/DDBJ databases">
        <title>Genome sequence of Salinibacter ruber M8.</title>
        <authorList>
            <consortium name="Genoscope"/>
        </authorList>
    </citation>
    <scope>NUCLEOTIDE SEQUENCE [LARGE SCALE GENOMIC DNA]</scope>
    <source>
        <strain evidence="3">M8</strain>
    </source>
</reference>